<dbReference type="EMBL" id="CP046910">
    <property type="protein sequence ID" value="QGZ56707.1"/>
    <property type="molecule type" value="Genomic_DNA"/>
</dbReference>
<evidence type="ECO:0000313" key="1">
    <source>
        <dbReference type="EMBL" id="QGZ56707.1"/>
    </source>
</evidence>
<proteinExistence type="predicted"/>
<dbReference type="Proteomes" id="UP000434209">
    <property type="component" value="Chromosome 2"/>
</dbReference>
<dbReference type="KEGG" id="pacp:FAZ97_17225"/>
<dbReference type="RefSeq" id="WP_158759661.1">
    <property type="nucleotide sequence ID" value="NZ_CP046910.1"/>
</dbReference>
<keyword evidence="2" id="KW-1185">Reference proteome</keyword>
<dbReference type="OrthoDB" id="9112083at2"/>
<gene>
    <name evidence="1" type="ORF">FAZ97_17225</name>
</gene>
<protein>
    <submittedName>
        <fullName evidence="1">Uncharacterized protein</fullName>
    </submittedName>
</protein>
<dbReference type="AlphaFoldDB" id="A0A7Z2J9G9"/>
<sequence length="72" mass="8395">MNIERKRRRDAFLEESRRYLLANQPTTEQLHALVQSFAAMVSSDRGERVLVLIGKVAIQRERSLRSIARSRI</sequence>
<name>A0A7Z2J9G9_9BURK</name>
<reference evidence="1 2" key="1">
    <citation type="submission" date="2019-12" db="EMBL/GenBank/DDBJ databases">
        <title>Paraburkholderia acidiphila 7Q-K02 sp. nov and Paraburkholderia acidisoli DHF22 sp. nov., two strains isolated from forest soil.</title>
        <authorList>
            <person name="Gao Z."/>
            <person name="Qiu L."/>
        </authorList>
    </citation>
    <scope>NUCLEOTIDE SEQUENCE [LARGE SCALE GENOMIC DNA]</scope>
    <source>
        <strain evidence="1 2">7Q-K02</strain>
    </source>
</reference>
<accession>A0A7Z2J9G9</accession>
<evidence type="ECO:0000313" key="2">
    <source>
        <dbReference type="Proteomes" id="UP000434209"/>
    </source>
</evidence>
<organism evidence="1 2">
    <name type="scientific">Paraburkholderia acidiphila</name>
    <dbReference type="NCBI Taxonomy" id="2571747"/>
    <lineage>
        <taxon>Bacteria</taxon>
        <taxon>Pseudomonadati</taxon>
        <taxon>Pseudomonadota</taxon>
        <taxon>Betaproteobacteria</taxon>
        <taxon>Burkholderiales</taxon>
        <taxon>Burkholderiaceae</taxon>
        <taxon>Paraburkholderia</taxon>
    </lineage>
</organism>